<proteinExistence type="predicted"/>
<feature type="region of interest" description="Disordered" evidence="1">
    <location>
        <begin position="1"/>
        <end position="67"/>
    </location>
</feature>
<protein>
    <submittedName>
        <fullName evidence="2">Uncharacterized protein</fullName>
    </submittedName>
</protein>
<organism evidence="2 3">
    <name type="scientific">Stieleria neptunia</name>
    <dbReference type="NCBI Taxonomy" id="2527979"/>
    <lineage>
        <taxon>Bacteria</taxon>
        <taxon>Pseudomonadati</taxon>
        <taxon>Planctomycetota</taxon>
        <taxon>Planctomycetia</taxon>
        <taxon>Pirellulales</taxon>
        <taxon>Pirellulaceae</taxon>
        <taxon>Stieleria</taxon>
    </lineage>
</organism>
<evidence type="ECO:0000313" key="2">
    <source>
        <dbReference type="EMBL" id="QDV46842.1"/>
    </source>
</evidence>
<feature type="compositionally biased region" description="Basic and acidic residues" evidence="1">
    <location>
        <begin position="19"/>
        <end position="31"/>
    </location>
</feature>
<dbReference type="EMBL" id="CP037423">
    <property type="protein sequence ID" value="QDV46842.1"/>
    <property type="molecule type" value="Genomic_DNA"/>
</dbReference>
<keyword evidence="3" id="KW-1185">Reference proteome</keyword>
<feature type="compositionally biased region" description="Polar residues" evidence="1">
    <location>
        <begin position="50"/>
        <end position="61"/>
    </location>
</feature>
<evidence type="ECO:0000313" key="3">
    <source>
        <dbReference type="Proteomes" id="UP000319004"/>
    </source>
</evidence>
<reference evidence="2 3" key="1">
    <citation type="submission" date="2019-03" db="EMBL/GenBank/DDBJ databases">
        <title>Deep-cultivation of Planctomycetes and their phenomic and genomic characterization uncovers novel biology.</title>
        <authorList>
            <person name="Wiegand S."/>
            <person name="Jogler M."/>
            <person name="Boedeker C."/>
            <person name="Pinto D."/>
            <person name="Vollmers J."/>
            <person name="Rivas-Marin E."/>
            <person name="Kohn T."/>
            <person name="Peeters S.H."/>
            <person name="Heuer A."/>
            <person name="Rast P."/>
            <person name="Oberbeckmann S."/>
            <person name="Bunk B."/>
            <person name="Jeske O."/>
            <person name="Meyerdierks A."/>
            <person name="Storesund J.E."/>
            <person name="Kallscheuer N."/>
            <person name="Luecker S."/>
            <person name="Lage O.M."/>
            <person name="Pohl T."/>
            <person name="Merkel B.J."/>
            <person name="Hornburger P."/>
            <person name="Mueller R.-W."/>
            <person name="Bruemmer F."/>
            <person name="Labrenz M."/>
            <person name="Spormann A.M."/>
            <person name="Op den Camp H."/>
            <person name="Overmann J."/>
            <person name="Amann R."/>
            <person name="Jetten M.S.M."/>
            <person name="Mascher T."/>
            <person name="Medema M.H."/>
            <person name="Devos D.P."/>
            <person name="Kaster A.-K."/>
            <person name="Ovreas L."/>
            <person name="Rohde M."/>
            <person name="Galperin M.Y."/>
            <person name="Jogler C."/>
        </authorList>
    </citation>
    <scope>NUCLEOTIDE SEQUENCE [LARGE SCALE GENOMIC DNA]</scope>
    <source>
        <strain evidence="2 3">Enr13</strain>
    </source>
</reference>
<feature type="compositionally biased region" description="Polar residues" evidence="1">
    <location>
        <begin position="187"/>
        <end position="198"/>
    </location>
</feature>
<accession>A0A518I141</accession>
<feature type="compositionally biased region" description="Basic residues" evidence="1">
    <location>
        <begin position="1"/>
        <end position="18"/>
    </location>
</feature>
<feature type="compositionally biased region" description="Polar residues" evidence="1">
    <location>
        <begin position="161"/>
        <end position="172"/>
    </location>
</feature>
<gene>
    <name evidence="2" type="ORF">Enr13x_67510</name>
</gene>
<sequence length="215" mass="24536">MRRWITRVGHRRSGRLSHQKADDLRPEDSRIWRQPTGRSPTLASAHRNRTSTAAAESNSIKFNGGGHRVGASDLNSKINSARRLRCTTRFTRPATTTARAIVARGQCTRSELRREIRHPNQRSVRQTSVCLGSYSYSAPRYSYSYSNRQAPVCVHRPSRPRTYQTMTSNANTRQRRPDDIRWAPFGSRSNGGESTATKTTRRHKKENWELWSGVG</sequence>
<dbReference type="AlphaFoldDB" id="A0A518I141"/>
<name>A0A518I141_9BACT</name>
<evidence type="ECO:0000256" key="1">
    <source>
        <dbReference type="SAM" id="MobiDB-lite"/>
    </source>
</evidence>
<dbReference type="Proteomes" id="UP000319004">
    <property type="component" value="Chromosome"/>
</dbReference>
<dbReference type="KEGG" id="snep:Enr13x_67510"/>
<feature type="region of interest" description="Disordered" evidence="1">
    <location>
        <begin position="159"/>
        <end position="215"/>
    </location>
</feature>